<name>A0A1H7L2G9_STIAU</name>
<sequence>MPRLNFSPKLTPSFSPPRTNPQVQPRVPQSPAPTTPRSPGRDTFDTRSPRTSPSPADNDGWETVGPKKPTGPKTFDPDRRFNQNLTQIDNKLSSAAGGKGDMYGTVTVPKNDLARIHSDLRERYHGKPVPGYPNERYYVTNQSFGRKAGGFNVTSHEYNKNGVDLSRQDGRSSRFNIHILPP</sequence>
<dbReference type="AlphaFoldDB" id="A0A1H7L2G9"/>
<keyword evidence="3" id="KW-1185">Reference proteome</keyword>
<evidence type="ECO:0000313" key="3">
    <source>
        <dbReference type="Proteomes" id="UP000182719"/>
    </source>
</evidence>
<accession>A0A1H7L2G9</accession>
<organism evidence="2 3">
    <name type="scientific">Stigmatella aurantiaca</name>
    <dbReference type="NCBI Taxonomy" id="41"/>
    <lineage>
        <taxon>Bacteria</taxon>
        <taxon>Pseudomonadati</taxon>
        <taxon>Myxococcota</taxon>
        <taxon>Myxococcia</taxon>
        <taxon>Myxococcales</taxon>
        <taxon>Cystobacterineae</taxon>
        <taxon>Archangiaceae</taxon>
        <taxon>Stigmatella</taxon>
    </lineage>
</organism>
<dbReference type="RefSeq" id="WP_075005714.1">
    <property type="nucleotide sequence ID" value="NZ_FOAP01000003.1"/>
</dbReference>
<dbReference type="OrthoDB" id="9903704at2"/>
<proteinExistence type="predicted"/>
<dbReference type="Proteomes" id="UP000182719">
    <property type="component" value="Unassembled WGS sequence"/>
</dbReference>
<reference evidence="3" key="1">
    <citation type="submission" date="2016-10" db="EMBL/GenBank/DDBJ databases">
        <authorList>
            <person name="Varghese N."/>
            <person name="Submissions S."/>
        </authorList>
    </citation>
    <scope>NUCLEOTIDE SEQUENCE [LARGE SCALE GENOMIC DNA]</scope>
    <source>
        <strain evidence="3">DSM 17044</strain>
    </source>
</reference>
<evidence type="ECO:0000313" key="2">
    <source>
        <dbReference type="EMBL" id="SEK92575.1"/>
    </source>
</evidence>
<evidence type="ECO:0000256" key="1">
    <source>
        <dbReference type="SAM" id="MobiDB-lite"/>
    </source>
</evidence>
<gene>
    <name evidence="2" type="ORF">SAMN05444354_10386</name>
</gene>
<protein>
    <submittedName>
        <fullName evidence="2">Uncharacterized protein</fullName>
    </submittedName>
</protein>
<feature type="region of interest" description="Disordered" evidence="1">
    <location>
        <begin position="1"/>
        <end position="82"/>
    </location>
</feature>
<feature type="compositionally biased region" description="Basic and acidic residues" evidence="1">
    <location>
        <begin position="39"/>
        <end position="48"/>
    </location>
</feature>
<dbReference type="EMBL" id="FOAP01000003">
    <property type="protein sequence ID" value="SEK92575.1"/>
    <property type="molecule type" value="Genomic_DNA"/>
</dbReference>